<reference evidence="2 3" key="1">
    <citation type="submission" date="2020-02" db="EMBL/GenBank/DDBJ databases">
        <title>The whole genome sequence of CPCC 205119.</title>
        <authorList>
            <person name="Jiang Z."/>
        </authorList>
    </citation>
    <scope>NUCLEOTIDE SEQUENCE [LARGE SCALE GENOMIC DNA]</scope>
    <source>
        <strain evidence="2 3">CPCC 205119</strain>
    </source>
</reference>
<evidence type="ECO:0000313" key="2">
    <source>
        <dbReference type="EMBL" id="NEL55472.1"/>
    </source>
</evidence>
<dbReference type="PANTHER" id="PTHR43283:SF3">
    <property type="entry name" value="BETA-LACTAMASE FAMILY PROTEIN (AFU_ORTHOLOGUE AFUA_5G07500)"/>
    <property type="match status" value="1"/>
</dbReference>
<name>A0A7K3WGG5_9ACTN</name>
<proteinExistence type="predicted"/>
<accession>A0A7K3WGG5</accession>
<comment type="caution">
    <text evidence="2">The sequence shown here is derived from an EMBL/GenBank/DDBJ whole genome shotgun (WGS) entry which is preliminary data.</text>
</comment>
<dbReference type="PANTHER" id="PTHR43283">
    <property type="entry name" value="BETA-LACTAMASE-RELATED"/>
    <property type="match status" value="1"/>
</dbReference>
<dbReference type="RefSeq" id="WP_152727908.1">
    <property type="nucleotide sequence ID" value="NZ_JAABOZ010000001.1"/>
</dbReference>
<organism evidence="2 3">
    <name type="scientific">Goekera deserti</name>
    <dbReference type="NCBI Taxonomy" id="2497753"/>
    <lineage>
        <taxon>Bacteria</taxon>
        <taxon>Bacillati</taxon>
        <taxon>Actinomycetota</taxon>
        <taxon>Actinomycetes</taxon>
        <taxon>Geodermatophilales</taxon>
        <taxon>Geodermatophilaceae</taxon>
        <taxon>Goekera</taxon>
    </lineage>
</organism>
<dbReference type="Pfam" id="PF00144">
    <property type="entry name" value="Beta-lactamase"/>
    <property type="match status" value="1"/>
</dbReference>
<gene>
    <name evidence="2" type="ORF">G1H19_15895</name>
</gene>
<protein>
    <submittedName>
        <fullName evidence="2">Beta-lactamase family protein</fullName>
    </submittedName>
</protein>
<dbReference type="InterPro" id="IPR050789">
    <property type="entry name" value="Diverse_Enzym_Activities"/>
</dbReference>
<dbReference type="Proteomes" id="UP000470470">
    <property type="component" value="Unassembled WGS sequence"/>
</dbReference>
<dbReference type="InterPro" id="IPR012338">
    <property type="entry name" value="Beta-lactam/transpept-like"/>
</dbReference>
<feature type="domain" description="Beta-lactamase-related" evidence="1">
    <location>
        <begin position="7"/>
        <end position="362"/>
    </location>
</feature>
<keyword evidence="3" id="KW-1185">Reference proteome</keyword>
<evidence type="ECO:0000313" key="3">
    <source>
        <dbReference type="Proteomes" id="UP000470470"/>
    </source>
</evidence>
<evidence type="ECO:0000259" key="1">
    <source>
        <dbReference type="Pfam" id="PF00144"/>
    </source>
</evidence>
<sequence length="377" mass="39088">MSGFEQVRALVDAHVAEGRYPGAVAAVRHAGRTEVHAAGTLAVGSGEPVRTDTPFRVASLTKPFGGVLTLGLVADGVLDLAEDVTRWLPELAGLRVIADPAGPLADTMPVTAPVTVADLLHMTAGFGLRMDASPLAHEMWAQGVSPGPLPPQLEPGEWLTRLGRLPLAAQPGQGWQYHTGSDVLGVLLARATGRSVGELLAERVTGPLGLTGTGFWSPETDRLPTQYAPGDDGLQVLDPPDGVWSRPPVFESLGGGLLSTAGDVLTLLAALADGGAPGLDPTVAAEVTRDRLTDGQRAAAQDFLGPGRSWGGNLEVTLQVTDPWTTPGRFGWTGGTGTSGYADPDIDLVAVLLTQRMMTGPTDGPEAFWTAARDAVS</sequence>
<dbReference type="AlphaFoldDB" id="A0A7K3WGG5"/>
<dbReference type="EMBL" id="JAAGWK010000022">
    <property type="protein sequence ID" value="NEL55472.1"/>
    <property type="molecule type" value="Genomic_DNA"/>
</dbReference>
<dbReference type="Gene3D" id="3.40.710.10">
    <property type="entry name" value="DD-peptidase/beta-lactamase superfamily"/>
    <property type="match status" value="1"/>
</dbReference>
<dbReference type="InterPro" id="IPR001466">
    <property type="entry name" value="Beta-lactam-related"/>
</dbReference>
<dbReference type="SUPFAM" id="SSF56601">
    <property type="entry name" value="beta-lactamase/transpeptidase-like"/>
    <property type="match status" value="1"/>
</dbReference>